<feature type="chain" id="PRO_5021462021" evidence="3">
    <location>
        <begin position="22"/>
        <end position="155"/>
    </location>
</feature>
<evidence type="ECO:0000259" key="4">
    <source>
        <dbReference type="PROSITE" id="PS51186"/>
    </source>
</evidence>
<keyword evidence="3" id="KW-0732">Signal</keyword>
<comment type="caution">
    <text evidence="5">The sequence shown here is derived from an EMBL/GenBank/DDBJ whole genome shotgun (WGS) entry which is preliminary data.</text>
</comment>
<dbReference type="Pfam" id="PF00583">
    <property type="entry name" value="Acetyltransf_1"/>
    <property type="match status" value="1"/>
</dbReference>
<gene>
    <name evidence="5" type="ORF">E5J99_19805</name>
</gene>
<dbReference type="InterPro" id="IPR000182">
    <property type="entry name" value="GNAT_dom"/>
</dbReference>
<organism evidence="5 6">
    <name type="scientific">Hymenobacter elongatus</name>
    <dbReference type="NCBI Taxonomy" id="877208"/>
    <lineage>
        <taxon>Bacteria</taxon>
        <taxon>Pseudomonadati</taxon>
        <taxon>Bacteroidota</taxon>
        <taxon>Cytophagia</taxon>
        <taxon>Cytophagales</taxon>
        <taxon>Hymenobacteraceae</taxon>
        <taxon>Hymenobacter</taxon>
    </lineage>
</organism>
<dbReference type="PANTHER" id="PTHR43877:SF2">
    <property type="entry name" value="AMINOALKYLPHOSPHONATE N-ACETYLTRANSFERASE-RELATED"/>
    <property type="match status" value="1"/>
</dbReference>
<keyword evidence="6" id="KW-1185">Reference proteome</keyword>
<feature type="signal peptide" evidence="3">
    <location>
        <begin position="1"/>
        <end position="21"/>
    </location>
</feature>
<keyword evidence="2" id="KW-0012">Acyltransferase</keyword>
<dbReference type="InterPro" id="IPR016181">
    <property type="entry name" value="Acyl_CoA_acyltransferase"/>
</dbReference>
<sequence length="155" mass="16810">MTLALRPVTPASLATLLPLMAAFYQHFGYAHNPAAQQALAAEFVAHPEWGALYLLDDASQAVGYVAITYGFTFERGGRYALVDELYVRGVARGRGVGRAALQLLQHLAQSAGLVALYLQTEPYNARAQQLYESVGFVDDGRRNLAWLSGVVPVKA</sequence>
<dbReference type="GO" id="GO:0016747">
    <property type="term" value="F:acyltransferase activity, transferring groups other than amino-acyl groups"/>
    <property type="evidence" value="ECO:0007669"/>
    <property type="project" value="InterPro"/>
</dbReference>
<evidence type="ECO:0000256" key="1">
    <source>
        <dbReference type="ARBA" id="ARBA00022679"/>
    </source>
</evidence>
<dbReference type="PANTHER" id="PTHR43877">
    <property type="entry name" value="AMINOALKYLPHOSPHONATE N-ACETYLTRANSFERASE-RELATED-RELATED"/>
    <property type="match status" value="1"/>
</dbReference>
<protein>
    <submittedName>
        <fullName evidence="5">GNAT family N-acetyltransferase</fullName>
    </submittedName>
</protein>
<dbReference type="InterPro" id="IPR050832">
    <property type="entry name" value="Bact_Acetyltransf"/>
</dbReference>
<accession>A0A4Z0PES7</accession>
<dbReference type="CDD" id="cd04301">
    <property type="entry name" value="NAT_SF"/>
    <property type="match status" value="1"/>
</dbReference>
<dbReference type="EMBL" id="SRLD01000060">
    <property type="protein sequence ID" value="TGE12846.1"/>
    <property type="molecule type" value="Genomic_DNA"/>
</dbReference>
<dbReference type="RefSeq" id="WP_135499548.1">
    <property type="nucleotide sequence ID" value="NZ_SRLD01000060.1"/>
</dbReference>
<feature type="domain" description="N-acetyltransferase" evidence="4">
    <location>
        <begin position="3"/>
        <end position="155"/>
    </location>
</feature>
<evidence type="ECO:0000256" key="3">
    <source>
        <dbReference type="SAM" id="SignalP"/>
    </source>
</evidence>
<proteinExistence type="predicted"/>
<reference evidence="5 6" key="1">
    <citation type="submission" date="2019-04" db="EMBL/GenBank/DDBJ databases">
        <authorList>
            <person name="Feng G."/>
            <person name="Zhang J."/>
            <person name="Zhu H."/>
        </authorList>
    </citation>
    <scope>NUCLEOTIDE SEQUENCE [LARGE SCALE GENOMIC DNA]</scope>
    <source>
        <strain evidence="5 6">JCM 17223</strain>
    </source>
</reference>
<keyword evidence="1 5" id="KW-0808">Transferase</keyword>
<dbReference type="Proteomes" id="UP000297739">
    <property type="component" value="Unassembled WGS sequence"/>
</dbReference>
<dbReference type="PROSITE" id="PS51186">
    <property type="entry name" value="GNAT"/>
    <property type="match status" value="1"/>
</dbReference>
<dbReference type="AlphaFoldDB" id="A0A4Z0PES7"/>
<evidence type="ECO:0000313" key="5">
    <source>
        <dbReference type="EMBL" id="TGE12846.1"/>
    </source>
</evidence>
<evidence type="ECO:0000313" key="6">
    <source>
        <dbReference type="Proteomes" id="UP000297739"/>
    </source>
</evidence>
<evidence type="ECO:0000256" key="2">
    <source>
        <dbReference type="ARBA" id="ARBA00023315"/>
    </source>
</evidence>
<name>A0A4Z0PES7_9BACT</name>
<dbReference type="OrthoDB" id="9805924at2"/>
<dbReference type="SUPFAM" id="SSF55729">
    <property type="entry name" value="Acyl-CoA N-acyltransferases (Nat)"/>
    <property type="match status" value="1"/>
</dbReference>
<dbReference type="Gene3D" id="3.40.630.30">
    <property type="match status" value="1"/>
</dbReference>